<dbReference type="PANTHER" id="PTHR33563:SF9">
    <property type="entry name" value="USPA DOMAIN-CONTAINING PROTEIN"/>
    <property type="match status" value="1"/>
</dbReference>
<evidence type="ECO:0008006" key="4">
    <source>
        <dbReference type="Google" id="ProtNLM"/>
    </source>
</evidence>
<evidence type="ECO:0000256" key="1">
    <source>
        <dbReference type="SAM" id="MobiDB-lite"/>
    </source>
</evidence>
<dbReference type="AlphaFoldDB" id="A0A218VUB0"/>
<reference evidence="3" key="1">
    <citation type="journal article" date="2017" name="Plant J.">
        <title>The pomegranate (Punica granatum L.) genome and the genomics of punicalagin biosynthesis.</title>
        <authorList>
            <person name="Qin G."/>
            <person name="Xu C."/>
            <person name="Ming R."/>
            <person name="Tang H."/>
            <person name="Guyot R."/>
            <person name="Kramer E.M."/>
            <person name="Hu Y."/>
            <person name="Yi X."/>
            <person name="Qi Y."/>
            <person name="Xu X."/>
            <person name="Gao Z."/>
            <person name="Pan H."/>
            <person name="Jian J."/>
            <person name="Tian Y."/>
            <person name="Yue Z."/>
            <person name="Xu Y."/>
        </authorList>
    </citation>
    <scope>NUCLEOTIDE SEQUENCE [LARGE SCALE GENOMIC DNA]</scope>
    <source>
        <strain evidence="3">cv. Dabenzi</strain>
    </source>
</reference>
<organism evidence="2 3">
    <name type="scientific">Punica granatum</name>
    <name type="common">Pomegranate</name>
    <dbReference type="NCBI Taxonomy" id="22663"/>
    <lineage>
        <taxon>Eukaryota</taxon>
        <taxon>Viridiplantae</taxon>
        <taxon>Streptophyta</taxon>
        <taxon>Embryophyta</taxon>
        <taxon>Tracheophyta</taxon>
        <taxon>Spermatophyta</taxon>
        <taxon>Magnoliopsida</taxon>
        <taxon>eudicotyledons</taxon>
        <taxon>Gunneridae</taxon>
        <taxon>Pentapetalae</taxon>
        <taxon>rosids</taxon>
        <taxon>malvids</taxon>
        <taxon>Myrtales</taxon>
        <taxon>Lythraceae</taxon>
        <taxon>Punica</taxon>
    </lineage>
</organism>
<dbReference type="Proteomes" id="UP000197138">
    <property type="component" value="Unassembled WGS sequence"/>
</dbReference>
<sequence length="220" mass="24601">MKKPFRNRGKSDAGAKPIVKESPASDNNPKHVVVVMDGMRGFTTETLKWALENLIPAGCTVTLLGDSMVVGGQAITEEWRNDVKYLKLKAAFDLCKKHGVVPHKEVVMGCPQRLRVVEKITSLHATCVVFDRHLRKNIEFYMERIPCKMVMMNQNGGGIMIKSRSLASSPVIDSLRSSPTQSPTPTVAFLISELLRRILEQRSSDEDDYDKDPGMPRFSI</sequence>
<accession>A0A218VUB0</accession>
<dbReference type="GO" id="GO:0009073">
    <property type="term" value="P:aromatic amino acid family biosynthetic process"/>
    <property type="evidence" value="ECO:0007669"/>
    <property type="project" value="InterPro"/>
</dbReference>
<evidence type="ECO:0000313" key="3">
    <source>
        <dbReference type="Proteomes" id="UP000197138"/>
    </source>
</evidence>
<dbReference type="EMBL" id="MTKT01005815">
    <property type="protein sequence ID" value="OWM64144.1"/>
    <property type="molecule type" value="Genomic_DNA"/>
</dbReference>
<dbReference type="PANTHER" id="PTHR33563">
    <property type="match status" value="1"/>
</dbReference>
<name>A0A218VUB0_PUNGR</name>
<dbReference type="InterPro" id="IPR002812">
    <property type="entry name" value="DHQS"/>
</dbReference>
<protein>
    <recommendedName>
        <fullName evidence="4">UspA domain-containing protein</fullName>
    </recommendedName>
</protein>
<evidence type="ECO:0000313" key="2">
    <source>
        <dbReference type="EMBL" id="OWM64144.1"/>
    </source>
</evidence>
<gene>
    <name evidence="2" type="ORF">CDL15_Pgr018715</name>
</gene>
<feature type="region of interest" description="Disordered" evidence="1">
    <location>
        <begin position="1"/>
        <end position="25"/>
    </location>
</feature>
<comment type="caution">
    <text evidence="2">The sequence shown here is derived from an EMBL/GenBank/DDBJ whole genome shotgun (WGS) entry which is preliminary data.</text>
</comment>
<proteinExistence type="predicted"/>
<dbReference type="GO" id="GO:0016491">
    <property type="term" value="F:oxidoreductase activity"/>
    <property type="evidence" value="ECO:0007669"/>
    <property type="project" value="InterPro"/>
</dbReference>
<dbReference type="GO" id="GO:0003856">
    <property type="term" value="F:3-dehydroquinate synthase activity"/>
    <property type="evidence" value="ECO:0007669"/>
    <property type="project" value="InterPro"/>
</dbReference>